<name>A0A024U336_9STRA</name>
<protein>
    <submittedName>
        <fullName evidence="1">Uncharacterized protein</fullName>
    </submittedName>
</protein>
<reference evidence="1" key="1">
    <citation type="submission" date="2013-12" db="EMBL/GenBank/DDBJ databases">
        <title>The Genome Sequence of Aphanomyces invadans NJM9701.</title>
        <authorList>
            <consortium name="The Broad Institute Genomics Platform"/>
            <person name="Russ C."/>
            <person name="Tyler B."/>
            <person name="van West P."/>
            <person name="Dieguez-Uribeondo J."/>
            <person name="Young S.K."/>
            <person name="Zeng Q."/>
            <person name="Gargeya S."/>
            <person name="Fitzgerald M."/>
            <person name="Abouelleil A."/>
            <person name="Alvarado L."/>
            <person name="Chapman S.B."/>
            <person name="Gainer-Dewar J."/>
            <person name="Goldberg J."/>
            <person name="Griggs A."/>
            <person name="Gujja S."/>
            <person name="Hansen M."/>
            <person name="Howarth C."/>
            <person name="Imamovic A."/>
            <person name="Ireland A."/>
            <person name="Larimer J."/>
            <person name="McCowan C."/>
            <person name="Murphy C."/>
            <person name="Pearson M."/>
            <person name="Poon T.W."/>
            <person name="Priest M."/>
            <person name="Roberts A."/>
            <person name="Saif S."/>
            <person name="Shea T."/>
            <person name="Sykes S."/>
            <person name="Wortman J."/>
            <person name="Nusbaum C."/>
            <person name="Birren B."/>
        </authorList>
    </citation>
    <scope>NUCLEOTIDE SEQUENCE [LARGE SCALE GENOMIC DNA]</scope>
    <source>
        <strain evidence="1">NJM9701</strain>
    </source>
</reference>
<evidence type="ECO:0000313" key="1">
    <source>
        <dbReference type="EMBL" id="ETW00302.1"/>
    </source>
</evidence>
<organism evidence="1">
    <name type="scientific">Aphanomyces invadans</name>
    <dbReference type="NCBI Taxonomy" id="157072"/>
    <lineage>
        <taxon>Eukaryota</taxon>
        <taxon>Sar</taxon>
        <taxon>Stramenopiles</taxon>
        <taxon>Oomycota</taxon>
        <taxon>Saprolegniomycetes</taxon>
        <taxon>Saprolegniales</taxon>
        <taxon>Verrucalvaceae</taxon>
        <taxon>Aphanomyces</taxon>
    </lineage>
</organism>
<accession>A0A024U336</accession>
<dbReference type="GeneID" id="20084725"/>
<dbReference type="VEuPathDB" id="FungiDB:H310_07675"/>
<dbReference type="EMBL" id="KI913965">
    <property type="protein sequence ID" value="ETW00302.1"/>
    <property type="molecule type" value="Genomic_DNA"/>
</dbReference>
<dbReference type="RefSeq" id="XP_008871327.1">
    <property type="nucleotide sequence ID" value="XM_008873105.1"/>
</dbReference>
<dbReference type="AlphaFoldDB" id="A0A024U336"/>
<sequence length="193" mass="21578">MKVFDKFGGTSKRKADEIASGGEEDEVLLVDLTGEEAETPEPFKAVLAASSRMKRPEGQAELERIVAQGMLEGALQTLRSLEAVEQLLRERREEEAARKLNRRSRLLKKRSVDSAKLKQQHGRKVRNCPVLWRRRESLKSLDDDDSSEAFGMGGVGEATFDCMCDSTSDADVVDDIELGVQRQRVFGRVRANP</sequence>
<proteinExistence type="predicted"/>
<gene>
    <name evidence="1" type="ORF">H310_07675</name>
</gene>